<keyword evidence="24" id="KW-1185">Reference proteome</keyword>
<keyword evidence="8" id="KW-0808">Transferase</keyword>
<keyword evidence="7" id="KW-0723">Serine/threonine-protein kinase</keyword>
<evidence type="ECO:0000313" key="25">
    <source>
        <dbReference type="RefSeq" id="XP_039137334.1"/>
    </source>
</evidence>
<dbReference type="InterPro" id="IPR050528">
    <property type="entry name" value="L-type_Lectin-RKs"/>
</dbReference>
<protein>
    <recommendedName>
        <fullName evidence="5">non-specific serine/threonine protein kinase</fullName>
        <ecNumber evidence="5">2.7.11.1</ecNumber>
    </recommendedName>
</protein>
<name>A0AB40CBQ6_DIOCR</name>
<dbReference type="PROSITE" id="PS50011">
    <property type="entry name" value="PROTEIN_KINASE_DOM"/>
    <property type="match status" value="1"/>
</dbReference>
<dbReference type="FunFam" id="2.60.120.200:FF:000051">
    <property type="entry name" value="L-type lectin-domain containing receptor kinase V.9"/>
    <property type="match status" value="1"/>
</dbReference>
<comment type="similarity">
    <text evidence="4">In the C-terminal section; belongs to the protein kinase superfamily. Ser/Thr protein kinase family.</text>
</comment>
<dbReference type="Gene3D" id="3.30.200.20">
    <property type="entry name" value="Phosphorylase Kinase, domain 1"/>
    <property type="match status" value="1"/>
</dbReference>
<evidence type="ECO:0000313" key="27">
    <source>
        <dbReference type="RefSeq" id="XP_039137336.1"/>
    </source>
</evidence>
<dbReference type="InterPro" id="IPR001220">
    <property type="entry name" value="Legume_lectin_dom"/>
</dbReference>
<keyword evidence="12 21" id="KW-0547">Nucleotide-binding</keyword>
<keyword evidence="13" id="KW-0418">Kinase</keyword>
<keyword evidence="10" id="KW-0732">Signal</keyword>
<evidence type="ECO:0000256" key="19">
    <source>
        <dbReference type="ARBA" id="ARBA00048659"/>
    </source>
</evidence>
<keyword evidence="18" id="KW-0325">Glycoprotein</keyword>
<reference evidence="25 26" key="1">
    <citation type="submission" date="2025-04" db="UniProtKB">
        <authorList>
            <consortium name="RefSeq"/>
        </authorList>
    </citation>
    <scope>IDENTIFICATION</scope>
</reference>
<feature type="transmembrane region" description="Helical" evidence="22">
    <location>
        <begin position="310"/>
        <end position="331"/>
    </location>
</feature>
<evidence type="ECO:0000256" key="6">
    <source>
        <dbReference type="ARBA" id="ARBA00022475"/>
    </source>
</evidence>
<gene>
    <name evidence="25 26 27 28" type="primary">LOC120274861</name>
</gene>
<feature type="domain" description="Protein kinase" evidence="23">
    <location>
        <begin position="365"/>
        <end position="639"/>
    </location>
</feature>
<evidence type="ECO:0000256" key="15">
    <source>
        <dbReference type="ARBA" id="ARBA00022989"/>
    </source>
</evidence>
<comment type="subcellular location">
    <subcellularLocation>
        <location evidence="1">Cell membrane</location>
    </subcellularLocation>
    <subcellularLocation>
        <location evidence="2">Membrane</location>
        <topology evidence="2">Single-pass type I membrane protein</topology>
    </subcellularLocation>
</comment>
<evidence type="ECO:0000256" key="22">
    <source>
        <dbReference type="SAM" id="Phobius"/>
    </source>
</evidence>
<dbReference type="InterPro" id="IPR008271">
    <property type="entry name" value="Ser/Thr_kinase_AS"/>
</dbReference>
<dbReference type="SMART" id="SM00220">
    <property type="entry name" value="S_TKc"/>
    <property type="match status" value="1"/>
</dbReference>
<comment type="catalytic activity">
    <reaction evidence="19">
        <text>L-threonyl-[protein] + ATP = O-phospho-L-threonyl-[protein] + ADP + H(+)</text>
        <dbReference type="Rhea" id="RHEA:46608"/>
        <dbReference type="Rhea" id="RHEA-COMP:11060"/>
        <dbReference type="Rhea" id="RHEA-COMP:11605"/>
        <dbReference type="ChEBI" id="CHEBI:15378"/>
        <dbReference type="ChEBI" id="CHEBI:30013"/>
        <dbReference type="ChEBI" id="CHEBI:30616"/>
        <dbReference type="ChEBI" id="CHEBI:61977"/>
        <dbReference type="ChEBI" id="CHEBI:456216"/>
        <dbReference type="EC" id="2.7.11.1"/>
    </reaction>
    <physiologicalReaction direction="left-to-right" evidence="19">
        <dbReference type="Rhea" id="RHEA:46609"/>
    </physiologicalReaction>
</comment>
<evidence type="ECO:0000256" key="16">
    <source>
        <dbReference type="ARBA" id="ARBA00023136"/>
    </source>
</evidence>
<dbReference type="RefSeq" id="XP_039137337.1">
    <property type="nucleotide sequence ID" value="XM_039281403.1"/>
</dbReference>
<keyword evidence="16 22" id="KW-0472">Membrane</keyword>
<proteinExistence type="inferred from homology"/>
<evidence type="ECO:0000313" key="28">
    <source>
        <dbReference type="RefSeq" id="XP_039137337.1"/>
    </source>
</evidence>
<evidence type="ECO:0000256" key="11">
    <source>
        <dbReference type="ARBA" id="ARBA00022734"/>
    </source>
</evidence>
<dbReference type="Proteomes" id="UP001515500">
    <property type="component" value="Chromosome 13"/>
</dbReference>
<keyword evidence="17" id="KW-0675">Receptor</keyword>
<dbReference type="InterPro" id="IPR011009">
    <property type="entry name" value="Kinase-like_dom_sf"/>
</dbReference>
<dbReference type="InterPro" id="IPR013320">
    <property type="entry name" value="ConA-like_dom_sf"/>
</dbReference>
<evidence type="ECO:0000256" key="8">
    <source>
        <dbReference type="ARBA" id="ARBA00022679"/>
    </source>
</evidence>
<dbReference type="InterPro" id="IPR017441">
    <property type="entry name" value="Protein_kinase_ATP_BS"/>
</dbReference>
<evidence type="ECO:0000313" key="26">
    <source>
        <dbReference type="RefSeq" id="XP_039137335.1"/>
    </source>
</evidence>
<dbReference type="GO" id="GO:0004674">
    <property type="term" value="F:protein serine/threonine kinase activity"/>
    <property type="evidence" value="ECO:0007669"/>
    <property type="project" value="UniProtKB-KW"/>
</dbReference>
<evidence type="ECO:0000259" key="23">
    <source>
        <dbReference type="PROSITE" id="PS50011"/>
    </source>
</evidence>
<dbReference type="AlphaFoldDB" id="A0AB40CBQ6"/>
<evidence type="ECO:0000256" key="12">
    <source>
        <dbReference type="ARBA" id="ARBA00022741"/>
    </source>
</evidence>
<dbReference type="RefSeq" id="XP_039137334.1">
    <property type="nucleotide sequence ID" value="XM_039281400.1"/>
</dbReference>
<dbReference type="GO" id="GO:0030246">
    <property type="term" value="F:carbohydrate binding"/>
    <property type="evidence" value="ECO:0007669"/>
    <property type="project" value="UniProtKB-KW"/>
</dbReference>
<evidence type="ECO:0000256" key="9">
    <source>
        <dbReference type="ARBA" id="ARBA00022692"/>
    </source>
</evidence>
<dbReference type="Pfam" id="PF00139">
    <property type="entry name" value="Lectin_legB"/>
    <property type="match status" value="1"/>
</dbReference>
<dbReference type="SUPFAM" id="SSF49899">
    <property type="entry name" value="Concanavalin A-like lectins/glucanases"/>
    <property type="match status" value="1"/>
</dbReference>
<dbReference type="Pfam" id="PF07714">
    <property type="entry name" value="PK_Tyr_Ser-Thr"/>
    <property type="match status" value="1"/>
</dbReference>
<comment type="catalytic activity">
    <reaction evidence="20">
        <text>L-seryl-[protein] + ATP = O-phospho-L-seryl-[protein] + ADP + H(+)</text>
        <dbReference type="Rhea" id="RHEA:17989"/>
        <dbReference type="Rhea" id="RHEA-COMP:9863"/>
        <dbReference type="Rhea" id="RHEA-COMP:11604"/>
        <dbReference type="ChEBI" id="CHEBI:15378"/>
        <dbReference type="ChEBI" id="CHEBI:29999"/>
        <dbReference type="ChEBI" id="CHEBI:30616"/>
        <dbReference type="ChEBI" id="CHEBI:83421"/>
        <dbReference type="ChEBI" id="CHEBI:456216"/>
        <dbReference type="EC" id="2.7.11.1"/>
    </reaction>
    <physiologicalReaction direction="left-to-right" evidence="20">
        <dbReference type="Rhea" id="RHEA:17990"/>
    </physiologicalReaction>
</comment>
<evidence type="ECO:0000256" key="4">
    <source>
        <dbReference type="ARBA" id="ARBA00010217"/>
    </source>
</evidence>
<dbReference type="PROSITE" id="PS00107">
    <property type="entry name" value="PROTEIN_KINASE_ATP"/>
    <property type="match status" value="1"/>
</dbReference>
<keyword evidence="14 21" id="KW-0067">ATP-binding</keyword>
<dbReference type="RefSeq" id="XP_039137336.1">
    <property type="nucleotide sequence ID" value="XM_039281402.1"/>
</dbReference>
<evidence type="ECO:0000256" key="13">
    <source>
        <dbReference type="ARBA" id="ARBA00022777"/>
    </source>
</evidence>
<dbReference type="GO" id="GO:1901001">
    <property type="term" value="P:negative regulation of response to salt stress"/>
    <property type="evidence" value="ECO:0007669"/>
    <property type="project" value="UniProtKB-ARBA"/>
</dbReference>
<dbReference type="InterPro" id="IPR000719">
    <property type="entry name" value="Prot_kinase_dom"/>
</dbReference>
<dbReference type="RefSeq" id="XP_039137335.1">
    <property type="nucleotide sequence ID" value="XM_039281401.1"/>
</dbReference>
<evidence type="ECO:0000256" key="7">
    <source>
        <dbReference type="ARBA" id="ARBA00022527"/>
    </source>
</evidence>
<evidence type="ECO:0000256" key="3">
    <source>
        <dbReference type="ARBA" id="ARBA00008536"/>
    </source>
</evidence>
<evidence type="ECO:0000256" key="18">
    <source>
        <dbReference type="ARBA" id="ARBA00023180"/>
    </source>
</evidence>
<evidence type="ECO:0000256" key="5">
    <source>
        <dbReference type="ARBA" id="ARBA00012513"/>
    </source>
</evidence>
<dbReference type="GeneID" id="120274861"/>
<dbReference type="SUPFAM" id="SSF56112">
    <property type="entry name" value="Protein kinase-like (PK-like)"/>
    <property type="match status" value="1"/>
</dbReference>
<dbReference type="GO" id="GO:0005524">
    <property type="term" value="F:ATP binding"/>
    <property type="evidence" value="ECO:0007669"/>
    <property type="project" value="UniProtKB-UniRule"/>
</dbReference>
<keyword evidence="6" id="KW-1003">Cell membrane</keyword>
<evidence type="ECO:0000313" key="24">
    <source>
        <dbReference type="Proteomes" id="UP001515500"/>
    </source>
</evidence>
<feature type="binding site" evidence="21">
    <location>
        <position position="394"/>
    </location>
    <ligand>
        <name>ATP</name>
        <dbReference type="ChEBI" id="CHEBI:30616"/>
    </ligand>
</feature>
<evidence type="ECO:0000256" key="10">
    <source>
        <dbReference type="ARBA" id="ARBA00022729"/>
    </source>
</evidence>
<dbReference type="CDD" id="cd06899">
    <property type="entry name" value="lectin_legume_LecRK_Arcelin_ConA"/>
    <property type="match status" value="1"/>
</dbReference>
<comment type="similarity">
    <text evidence="3">In the N-terminal section; belongs to the leguminous lectin family.</text>
</comment>
<dbReference type="Gene3D" id="1.10.510.10">
    <property type="entry name" value="Transferase(Phosphotransferase) domain 1"/>
    <property type="match status" value="1"/>
</dbReference>
<dbReference type="InterPro" id="IPR001245">
    <property type="entry name" value="Ser-Thr/Tyr_kinase_cat_dom"/>
</dbReference>
<evidence type="ECO:0000256" key="20">
    <source>
        <dbReference type="ARBA" id="ARBA00048977"/>
    </source>
</evidence>
<keyword evidence="11" id="KW-0430">Lectin</keyword>
<dbReference type="FunFam" id="3.30.200.20:FF:000112">
    <property type="entry name" value="Lectin-domain containing receptor kinase A4.3"/>
    <property type="match status" value="1"/>
</dbReference>
<dbReference type="EC" id="2.7.11.1" evidence="5"/>
<sequence length="682" mass="76411">MEEEYNLQTIVKQKTMTNFCKMLLNISIWALHVKLTFSANEDFSYNGFKGATNLSFDSLAAVTPDGLLSLTNNTTHGKGHAFFSVPIQFKKSLAGNIISFSTLFVFAIVPEYRTFSSDGLAFVLSPSKDLSNAWGESYLGLLNKTNDGKPSNHIFAVEFDTALNPSHEDINDNHVGIDINSLLSNYSTPAGFRSDDDGQLKNLSLKSGEPMQVWIDYNGQNMQFNVTLSPLWMPKPKTALLSATINLSSIILDYMYVGFSASTGMAYAYQCILGWSFKTDGKIPELNISSLPPLPRTTTPSKDKSKDISIWLPLSLSVLVLMAVAAARMIMVRKKKFSELREDWELDFALHRFSYKQLYKATRGFKHEYLLGVGGFGRVYRGVLQDTKVEVAIKRVCHESRQGVREFVAEIVSLGQLQHRNLVPLLGYCRREGELILVYEYMPNKSLDKFLFSDGESTLSWSQRFWIIKGVASGLLYLHEDWERVVIHRDVKASNVLLDGDMNGRLGDFGLARLYDHGGVPQTTHLAGTVGYLAPELSRTCRVTTSSDVFAFGVFLLEVACGRRPIEPEKAEDLQVLIDWVLANWRKGTIMETRDERLGEEYVAEELELVLKLGLLCSHPLPTARPSMRQVTQILHGSIPLPDFLLNQLNTKDSAFVKYEGSNAYVMSFTSMSSDSLVFSGR</sequence>
<dbReference type="FunFam" id="1.10.510.10:FF:000517">
    <property type="entry name" value="Putative receptor kinase Lecrk"/>
    <property type="match status" value="1"/>
</dbReference>
<keyword evidence="9 22" id="KW-0812">Transmembrane</keyword>
<dbReference type="GO" id="GO:0005886">
    <property type="term" value="C:plasma membrane"/>
    <property type="evidence" value="ECO:0007669"/>
    <property type="project" value="UniProtKB-SubCell"/>
</dbReference>
<dbReference type="Gene3D" id="2.60.120.200">
    <property type="match status" value="1"/>
</dbReference>
<evidence type="ECO:0000256" key="14">
    <source>
        <dbReference type="ARBA" id="ARBA00022840"/>
    </source>
</evidence>
<organism evidence="24 27">
    <name type="scientific">Dioscorea cayennensis subsp. rotundata</name>
    <name type="common">White Guinea yam</name>
    <name type="synonym">Dioscorea rotundata</name>
    <dbReference type="NCBI Taxonomy" id="55577"/>
    <lineage>
        <taxon>Eukaryota</taxon>
        <taxon>Viridiplantae</taxon>
        <taxon>Streptophyta</taxon>
        <taxon>Embryophyta</taxon>
        <taxon>Tracheophyta</taxon>
        <taxon>Spermatophyta</taxon>
        <taxon>Magnoliopsida</taxon>
        <taxon>Liliopsida</taxon>
        <taxon>Dioscoreales</taxon>
        <taxon>Dioscoreaceae</taxon>
        <taxon>Dioscorea</taxon>
    </lineage>
</organism>
<evidence type="ECO:0000256" key="17">
    <source>
        <dbReference type="ARBA" id="ARBA00023170"/>
    </source>
</evidence>
<dbReference type="PROSITE" id="PS00108">
    <property type="entry name" value="PROTEIN_KINASE_ST"/>
    <property type="match status" value="1"/>
</dbReference>
<accession>A0AB40CBQ6</accession>
<dbReference type="PANTHER" id="PTHR27007">
    <property type="match status" value="1"/>
</dbReference>
<evidence type="ECO:0000256" key="1">
    <source>
        <dbReference type="ARBA" id="ARBA00004236"/>
    </source>
</evidence>
<evidence type="ECO:0000256" key="21">
    <source>
        <dbReference type="PROSITE-ProRule" id="PRU10141"/>
    </source>
</evidence>
<keyword evidence="15 22" id="KW-1133">Transmembrane helix</keyword>
<evidence type="ECO:0000256" key="2">
    <source>
        <dbReference type="ARBA" id="ARBA00004479"/>
    </source>
</evidence>